<dbReference type="RefSeq" id="WP_211171320.1">
    <property type="nucleotide sequence ID" value="NZ_CP014951.1"/>
</dbReference>
<dbReference type="EMBL" id="CSWP01000012">
    <property type="protein sequence ID" value="CPV69864.1"/>
    <property type="molecule type" value="Genomic_DNA"/>
</dbReference>
<sequence>MTVAIEYTAVELVENRRGSRIGTEQQHYLLHPELDSPIGPFSSVIVVPGETSTYLFAANEDGDIGDFRALAVVTDTVDPRTALSQLAYRIVSADAAGSCVVPERWGWEEQSQIAAGPAEKVTVVYPQCEGGPVTYPNCEIDEVDNRGYLRITGTSAAGGREAFEYMVWAPGTFIHAETFRGLT</sequence>
<evidence type="ECO:0000313" key="1">
    <source>
        <dbReference type="EMBL" id="CPV69864.1"/>
    </source>
</evidence>
<evidence type="ECO:0000313" key="2">
    <source>
        <dbReference type="Proteomes" id="UP000045782"/>
    </source>
</evidence>
<dbReference type="Proteomes" id="UP000045782">
    <property type="component" value="Unassembled WGS sequence"/>
</dbReference>
<gene>
    <name evidence="1" type="ORF">ERS075579_04661</name>
</gene>
<protein>
    <submittedName>
        <fullName evidence="1">Uncharacterized protein</fullName>
    </submittedName>
</protein>
<name>A0A0U1BRQ3_9MYCO</name>
<accession>A0A0U1BRQ3</accession>
<organism evidence="1 2">
    <name type="scientific">Mycobacteroides abscessus</name>
    <dbReference type="NCBI Taxonomy" id="36809"/>
    <lineage>
        <taxon>Bacteria</taxon>
        <taxon>Bacillati</taxon>
        <taxon>Actinomycetota</taxon>
        <taxon>Actinomycetes</taxon>
        <taxon>Mycobacteriales</taxon>
        <taxon>Mycobacteriaceae</taxon>
        <taxon>Mycobacteroides</taxon>
    </lineage>
</organism>
<dbReference type="AlphaFoldDB" id="A0A0U1BRQ3"/>
<reference evidence="1 2" key="1">
    <citation type="submission" date="2015-03" db="EMBL/GenBank/DDBJ databases">
        <authorList>
            <person name="Murphy D."/>
        </authorList>
    </citation>
    <scope>NUCLEOTIDE SEQUENCE [LARGE SCALE GENOMIC DNA]</scope>
    <source>
        <strain evidence="1 2">PAP088</strain>
    </source>
</reference>
<proteinExistence type="predicted"/>